<feature type="transmembrane region" description="Helical" evidence="11">
    <location>
        <begin position="110"/>
        <end position="127"/>
    </location>
</feature>
<dbReference type="InterPro" id="IPR006593">
    <property type="entry name" value="Cyt_b561/ferric_Rdtase_TM"/>
</dbReference>
<gene>
    <name evidence="13" type="ORF">QJS10_CPA06g02300</name>
</gene>
<feature type="domain" description="Cytochrome b561" evidence="12">
    <location>
        <begin position="1"/>
        <end position="169"/>
    </location>
</feature>
<dbReference type="AlphaFoldDB" id="A0AAV9EPY1"/>
<keyword evidence="9" id="KW-0408">Iron</keyword>
<evidence type="ECO:0000256" key="11">
    <source>
        <dbReference type="SAM" id="Phobius"/>
    </source>
</evidence>
<keyword evidence="8 11" id="KW-1133">Transmembrane helix</keyword>
<dbReference type="GO" id="GO:0016491">
    <property type="term" value="F:oxidoreductase activity"/>
    <property type="evidence" value="ECO:0007669"/>
    <property type="project" value="InterPro"/>
</dbReference>
<dbReference type="Proteomes" id="UP001180020">
    <property type="component" value="Unassembled WGS sequence"/>
</dbReference>
<evidence type="ECO:0000313" key="14">
    <source>
        <dbReference type="Proteomes" id="UP001180020"/>
    </source>
</evidence>
<accession>A0AAV9EPY1</accession>
<protein>
    <submittedName>
        <fullName evidence="13">Ascorbate-specific transmembrane electron transporter 1</fullName>
    </submittedName>
</protein>
<dbReference type="GO" id="GO:0016020">
    <property type="term" value="C:membrane"/>
    <property type="evidence" value="ECO:0007669"/>
    <property type="project" value="UniProtKB-SubCell"/>
</dbReference>
<evidence type="ECO:0000256" key="8">
    <source>
        <dbReference type="ARBA" id="ARBA00022989"/>
    </source>
</evidence>
<keyword evidence="6" id="KW-0479">Metal-binding</keyword>
<comment type="cofactor">
    <cofactor evidence="1">
        <name>heme b</name>
        <dbReference type="ChEBI" id="CHEBI:60344"/>
    </cofactor>
</comment>
<keyword evidence="3" id="KW-0813">Transport</keyword>
<keyword evidence="10 11" id="KW-0472">Membrane</keyword>
<dbReference type="SMART" id="SM00665">
    <property type="entry name" value="B561"/>
    <property type="match status" value="1"/>
</dbReference>
<evidence type="ECO:0000256" key="9">
    <source>
        <dbReference type="ARBA" id="ARBA00023004"/>
    </source>
</evidence>
<dbReference type="GO" id="GO:0046872">
    <property type="term" value="F:metal ion binding"/>
    <property type="evidence" value="ECO:0007669"/>
    <property type="project" value="UniProtKB-KW"/>
</dbReference>
<dbReference type="Gene3D" id="1.20.120.1770">
    <property type="match status" value="1"/>
</dbReference>
<comment type="subcellular location">
    <subcellularLocation>
        <location evidence="2">Membrane</location>
        <topology evidence="2">Multi-pass membrane protein</topology>
    </subcellularLocation>
</comment>
<evidence type="ECO:0000256" key="2">
    <source>
        <dbReference type="ARBA" id="ARBA00004141"/>
    </source>
</evidence>
<sequence>MAVIDGGKFRISTTPVTIVAHLLGLLVLILTLIWLLHFEGGVSMTKTASASYGDRIRIGWRRREAKFLDMESIHSWIGMATVCLFGLQWLVGFVSFWFPGAPMTIRARIMPWHVFSGIVIFVMAIISTETGIMEEFCFAGLSRERKAYLINFTGVAVLLFGITVGLTAILP</sequence>
<evidence type="ECO:0000259" key="12">
    <source>
        <dbReference type="PROSITE" id="PS50939"/>
    </source>
</evidence>
<dbReference type="PANTHER" id="PTHR10106">
    <property type="entry name" value="CYTOCHROME B561-RELATED"/>
    <property type="match status" value="1"/>
</dbReference>
<organism evidence="13 14">
    <name type="scientific">Acorus calamus</name>
    <name type="common">Sweet flag</name>
    <dbReference type="NCBI Taxonomy" id="4465"/>
    <lineage>
        <taxon>Eukaryota</taxon>
        <taxon>Viridiplantae</taxon>
        <taxon>Streptophyta</taxon>
        <taxon>Embryophyta</taxon>
        <taxon>Tracheophyta</taxon>
        <taxon>Spermatophyta</taxon>
        <taxon>Magnoliopsida</taxon>
        <taxon>Liliopsida</taxon>
        <taxon>Acoraceae</taxon>
        <taxon>Acorus</taxon>
    </lineage>
</organism>
<keyword evidence="5 11" id="KW-0812">Transmembrane</keyword>
<dbReference type="PROSITE" id="PS50939">
    <property type="entry name" value="CYTOCHROME_B561"/>
    <property type="match status" value="1"/>
</dbReference>
<evidence type="ECO:0000256" key="5">
    <source>
        <dbReference type="ARBA" id="ARBA00022692"/>
    </source>
</evidence>
<proteinExistence type="predicted"/>
<evidence type="ECO:0000256" key="1">
    <source>
        <dbReference type="ARBA" id="ARBA00001970"/>
    </source>
</evidence>
<evidence type="ECO:0000313" key="13">
    <source>
        <dbReference type="EMBL" id="KAK1315024.1"/>
    </source>
</evidence>
<evidence type="ECO:0000256" key="3">
    <source>
        <dbReference type="ARBA" id="ARBA00022448"/>
    </source>
</evidence>
<evidence type="ECO:0000256" key="6">
    <source>
        <dbReference type="ARBA" id="ARBA00022723"/>
    </source>
</evidence>
<reference evidence="13" key="1">
    <citation type="journal article" date="2023" name="Nat. Commun.">
        <title>Diploid and tetraploid genomes of Acorus and the evolution of monocots.</title>
        <authorList>
            <person name="Ma L."/>
            <person name="Liu K.W."/>
            <person name="Li Z."/>
            <person name="Hsiao Y.Y."/>
            <person name="Qi Y."/>
            <person name="Fu T."/>
            <person name="Tang G.D."/>
            <person name="Zhang D."/>
            <person name="Sun W.H."/>
            <person name="Liu D.K."/>
            <person name="Li Y."/>
            <person name="Chen G.Z."/>
            <person name="Liu X.D."/>
            <person name="Liao X.Y."/>
            <person name="Jiang Y.T."/>
            <person name="Yu X."/>
            <person name="Hao Y."/>
            <person name="Huang J."/>
            <person name="Zhao X.W."/>
            <person name="Ke S."/>
            <person name="Chen Y.Y."/>
            <person name="Wu W.L."/>
            <person name="Hsu J.L."/>
            <person name="Lin Y.F."/>
            <person name="Huang M.D."/>
            <person name="Li C.Y."/>
            <person name="Huang L."/>
            <person name="Wang Z.W."/>
            <person name="Zhao X."/>
            <person name="Zhong W.Y."/>
            <person name="Peng D.H."/>
            <person name="Ahmad S."/>
            <person name="Lan S."/>
            <person name="Zhang J.S."/>
            <person name="Tsai W.C."/>
            <person name="Van de Peer Y."/>
            <person name="Liu Z.J."/>
        </authorList>
    </citation>
    <scope>NUCLEOTIDE SEQUENCE</scope>
    <source>
        <strain evidence="13">CP</strain>
    </source>
</reference>
<reference evidence="13" key="2">
    <citation type="submission" date="2023-06" db="EMBL/GenBank/DDBJ databases">
        <authorList>
            <person name="Ma L."/>
            <person name="Liu K.-W."/>
            <person name="Li Z."/>
            <person name="Hsiao Y.-Y."/>
            <person name="Qi Y."/>
            <person name="Fu T."/>
            <person name="Tang G."/>
            <person name="Zhang D."/>
            <person name="Sun W.-H."/>
            <person name="Liu D.-K."/>
            <person name="Li Y."/>
            <person name="Chen G.-Z."/>
            <person name="Liu X.-D."/>
            <person name="Liao X.-Y."/>
            <person name="Jiang Y.-T."/>
            <person name="Yu X."/>
            <person name="Hao Y."/>
            <person name="Huang J."/>
            <person name="Zhao X.-W."/>
            <person name="Ke S."/>
            <person name="Chen Y.-Y."/>
            <person name="Wu W.-L."/>
            <person name="Hsu J.-L."/>
            <person name="Lin Y.-F."/>
            <person name="Huang M.-D."/>
            <person name="Li C.-Y."/>
            <person name="Huang L."/>
            <person name="Wang Z.-W."/>
            <person name="Zhao X."/>
            <person name="Zhong W.-Y."/>
            <person name="Peng D.-H."/>
            <person name="Ahmad S."/>
            <person name="Lan S."/>
            <person name="Zhang J.-S."/>
            <person name="Tsai W.-C."/>
            <person name="Van De Peer Y."/>
            <person name="Liu Z.-J."/>
        </authorList>
    </citation>
    <scope>NUCLEOTIDE SEQUENCE</scope>
    <source>
        <strain evidence="13">CP</strain>
        <tissue evidence="13">Leaves</tissue>
    </source>
</reference>
<feature type="transmembrane region" description="Helical" evidence="11">
    <location>
        <begin position="148"/>
        <end position="170"/>
    </location>
</feature>
<evidence type="ECO:0000256" key="10">
    <source>
        <dbReference type="ARBA" id="ARBA00023136"/>
    </source>
</evidence>
<evidence type="ECO:0000256" key="7">
    <source>
        <dbReference type="ARBA" id="ARBA00022982"/>
    </source>
</evidence>
<dbReference type="Pfam" id="PF03188">
    <property type="entry name" value="Cytochrom_B561"/>
    <property type="match status" value="1"/>
</dbReference>
<dbReference type="InterPro" id="IPR043205">
    <property type="entry name" value="CYB561/CYBRD1-like"/>
</dbReference>
<feature type="transmembrane region" description="Helical" evidence="11">
    <location>
        <begin position="18"/>
        <end position="36"/>
    </location>
</feature>
<keyword evidence="4" id="KW-0349">Heme</keyword>
<dbReference type="PANTHER" id="PTHR10106:SF43">
    <property type="entry name" value="CYTOCHROME B561 FAMILY PROTEIN, EXPRESSED"/>
    <property type="match status" value="1"/>
</dbReference>
<comment type="caution">
    <text evidence="13">The sequence shown here is derived from an EMBL/GenBank/DDBJ whole genome shotgun (WGS) entry which is preliminary data.</text>
</comment>
<keyword evidence="14" id="KW-1185">Reference proteome</keyword>
<feature type="transmembrane region" description="Helical" evidence="11">
    <location>
        <begin position="76"/>
        <end position="98"/>
    </location>
</feature>
<evidence type="ECO:0000256" key="4">
    <source>
        <dbReference type="ARBA" id="ARBA00022617"/>
    </source>
</evidence>
<dbReference type="EMBL" id="JAUJYO010000006">
    <property type="protein sequence ID" value="KAK1315024.1"/>
    <property type="molecule type" value="Genomic_DNA"/>
</dbReference>
<keyword evidence="7" id="KW-0249">Electron transport</keyword>
<name>A0AAV9EPY1_ACOCL</name>